<sequence length="358" mass="38198">MPRRFAPALALAAAVAAFTPAPAHAAPTAPAAPVHAAPVPPTDPLPSTLRTALAAPADRSQGKAVGWVVGGDQGGDRIVVLDAAKRRWDDPAARVWTWRPTAANGFGDVASGFGTISDVRVRRAGGKLYVLSGDSAGYIGAVEFPSGRRLWATHAGGPSNVHAAELLPDGNIAAAASHGGWVRVYAASQGPAAGAYTEFRLKGGHGVLWDPRRRTLWAIGDDHLVELKVGGTAAAPTLAEKRRETLPSHGGHDLAPVHGDRDRLWITTNTGVYQYDKTSRKFRQDFRHAAKVKGLPLVKAVGDHPATGQVLLTRPKRGCATTWCTDTAEFFGKRRWDATRTLPQAQFYKARWFAPAYQ</sequence>
<feature type="compositionally biased region" description="Low complexity" evidence="1">
    <location>
        <begin position="24"/>
        <end position="37"/>
    </location>
</feature>
<accession>A0A7W3QJT9</accession>
<dbReference type="AlphaFoldDB" id="A0A7W3QJT9"/>
<evidence type="ECO:0000313" key="3">
    <source>
        <dbReference type="EMBL" id="MBA8949799.1"/>
    </source>
</evidence>
<feature type="chain" id="PRO_5031522847" evidence="2">
    <location>
        <begin position="26"/>
        <end position="358"/>
    </location>
</feature>
<dbReference type="InterPro" id="IPR045383">
    <property type="entry name" value="DUF6528"/>
</dbReference>
<evidence type="ECO:0000313" key="4">
    <source>
        <dbReference type="Proteomes" id="UP000572680"/>
    </source>
</evidence>
<reference evidence="3 4" key="1">
    <citation type="submission" date="2020-08" db="EMBL/GenBank/DDBJ databases">
        <title>Genomic Encyclopedia of Type Strains, Phase IV (KMG-IV): sequencing the most valuable type-strain genomes for metagenomic binning, comparative biology and taxonomic classification.</title>
        <authorList>
            <person name="Goeker M."/>
        </authorList>
    </citation>
    <scope>NUCLEOTIDE SEQUENCE [LARGE SCALE GENOMIC DNA]</scope>
    <source>
        <strain evidence="3 4">DSM 44197</strain>
    </source>
</reference>
<keyword evidence="4" id="KW-1185">Reference proteome</keyword>
<dbReference type="EMBL" id="JACJIA010000001">
    <property type="protein sequence ID" value="MBA8949799.1"/>
    <property type="molecule type" value="Genomic_DNA"/>
</dbReference>
<dbReference type="Pfam" id="PF20138">
    <property type="entry name" value="DUF6528"/>
    <property type="match status" value="1"/>
</dbReference>
<feature type="region of interest" description="Disordered" evidence="1">
    <location>
        <begin position="24"/>
        <end position="46"/>
    </location>
</feature>
<evidence type="ECO:0000256" key="2">
    <source>
        <dbReference type="SAM" id="SignalP"/>
    </source>
</evidence>
<dbReference type="Gene3D" id="2.130.10.10">
    <property type="entry name" value="YVTN repeat-like/Quinoprotein amine dehydrogenase"/>
    <property type="match status" value="1"/>
</dbReference>
<dbReference type="InterPro" id="IPR011047">
    <property type="entry name" value="Quinoprotein_ADH-like_sf"/>
</dbReference>
<name>A0A7W3QJT9_ACTNM</name>
<gene>
    <name evidence="3" type="ORF">HNR61_001397</name>
</gene>
<dbReference type="SUPFAM" id="SSF50998">
    <property type="entry name" value="Quinoprotein alcohol dehydrogenase-like"/>
    <property type="match status" value="1"/>
</dbReference>
<evidence type="ECO:0000256" key="1">
    <source>
        <dbReference type="SAM" id="MobiDB-lite"/>
    </source>
</evidence>
<protein>
    <submittedName>
        <fullName evidence="3">Uncharacterized protein</fullName>
    </submittedName>
</protein>
<dbReference type="Proteomes" id="UP000572680">
    <property type="component" value="Unassembled WGS sequence"/>
</dbReference>
<dbReference type="RefSeq" id="WP_182842165.1">
    <property type="nucleotide sequence ID" value="NZ_JACJIA010000001.1"/>
</dbReference>
<organism evidence="3 4">
    <name type="scientific">Actinomadura namibiensis</name>
    <dbReference type="NCBI Taxonomy" id="182080"/>
    <lineage>
        <taxon>Bacteria</taxon>
        <taxon>Bacillati</taxon>
        <taxon>Actinomycetota</taxon>
        <taxon>Actinomycetes</taxon>
        <taxon>Streptosporangiales</taxon>
        <taxon>Thermomonosporaceae</taxon>
        <taxon>Actinomadura</taxon>
    </lineage>
</organism>
<feature type="signal peptide" evidence="2">
    <location>
        <begin position="1"/>
        <end position="25"/>
    </location>
</feature>
<dbReference type="InterPro" id="IPR015943">
    <property type="entry name" value="WD40/YVTN_repeat-like_dom_sf"/>
</dbReference>
<proteinExistence type="predicted"/>
<keyword evidence="2" id="KW-0732">Signal</keyword>
<comment type="caution">
    <text evidence="3">The sequence shown here is derived from an EMBL/GenBank/DDBJ whole genome shotgun (WGS) entry which is preliminary data.</text>
</comment>